<reference evidence="2" key="1">
    <citation type="submission" date="2017-12" db="EMBL/GenBank/DDBJ databases">
        <authorList>
            <person name="Barbosa P."/>
            <person name="Usie A."/>
            <person name="Ramos A.M."/>
        </authorList>
    </citation>
    <scope>NUCLEOTIDE SEQUENCE</scope>
    <source>
        <strain evidence="2">HL8</strain>
        <tissue evidence="2">Leaves</tissue>
    </source>
</reference>
<feature type="transmembrane region" description="Helical" evidence="1">
    <location>
        <begin position="6"/>
        <end position="28"/>
    </location>
</feature>
<dbReference type="AlphaFoldDB" id="A0AAW0M6Z2"/>
<gene>
    <name evidence="2" type="ORF">CFP56_007768</name>
</gene>
<accession>A0AAW0M6Z2</accession>
<sequence>MVPRGGSVSAYDSALLLSPVVSVWECIVRKMRKEKRERTAIGKCIHFEEFTQIVVEQRH</sequence>
<keyword evidence="1" id="KW-0472">Membrane</keyword>
<reference evidence="2" key="2">
    <citation type="journal article" date="2018" name="Sci. Data">
        <title>The draft genome sequence of cork oak.</title>
        <authorList>
            <person name="Ramos A.M."/>
            <person name="Usie A."/>
            <person name="Barbosa P."/>
            <person name="Barros P.M."/>
            <person name="Capote T."/>
            <person name="Chaves I."/>
            <person name="Simoes F."/>
            <person name="Abreu I."/>
            <person name="Carrasquinho I."/>
            <person name="Faro C."/>
            <person name="Guimaraes J.B."/>
            <person name="Mendonca D."/>
            <person name="Nobrega F."/>
            <person name="Rodrigues L."/>
            <person name="Saibo N.J.M."/>
            <person name="Varela M.C."/>
            <person name="Egas C."/>
            <person name="Matos J."/>
            <person name="Miguel C.M."/>
            <person name="Oliveira M.M."/>
            <person name="Ricardo C.P."/>
            <person name="Goncalves S."/>
        </authorList>
    </citation>
    <scope>NUCLEOTIDE SEQUENCE [LARGE SCALE GENOMIC DNA]</scope>
    <source>
        <strain evidence="2">HL8</strain>
    </source>
</reference>
<keyword evidence="1" id="KW-0812">Transmembrane</keyword>
<proteinExistence type="predicted"/>
<reference evidence="2" key="3">
    <citation type="submission" date="2023-07" db="EMBL/GenBank/DDBJ databases">
        <title>An improved reference 1 genome and first organelle genomes of Quercus suber.</title>
        <authorList>
            <consortium name="Genosuber Consortium"/>
            <person name="Usie A."/>
            <person name="Serra O."/>
            <person name="Barros P."/>
        </authorList>
    </citation>
    <scope>NUCLEOTIDE SEQUENCE</scope>
    <source>
        <strain evidence="2">HL8</strain>
        <tissue evidence="2">Leaves</tissue>
    </source>
</reference>
<comment type="caution">
    <text evidence="2">The sequence shown here is derived from an EMBL/GenBank/DDBJ whole genome shotgun (WGS) entry which is preliminary data.</text>
</comment>
<organism evidence="2">
    <name type="scientific">Quercus suber</name>
    <name type="common">Cork oak</name>
    <dbReference type="NCBI Taxonomy" id="58331"/>
    <lineage>
        <taxon>Eukaryota</taxon>
        <taxon>Viridiplantae</taxon>
        <taxon>Streptophyta</taxon>
        <taxon>Embryophyta</taxon>
        <taxon>Tracheophyta</taxon>
        <taxon>Spermatophyta</taxon>
        <taxon>Magnoliopsida</taxon>
        <taxon>eudicotyledons</taxon>
        <taxon>Gunneridae</taxon>
        <taxon>Pentapetalae</taxon>
        <taxon>rosids</taxon>
        <taxon>fabids</taxon>
        <taxon>Fagales</taxon>
        <taxon>Fagaceae</taxon>
        <taxon>Quercus</taxon>
    </lineage>
</organism>
<protein>
    <submittedName>
        <fullName evidence="2">Uncharacterized protein</fullName>
    </submittedName>
</protein>
<dbReference type="EMBL" id="PKMF04000014">
    <property type="protein sequence ID" value="KAK7859231.1"/>
    <property type="molecule type" value="Genomic_DNA"/>
</dbReference>
<evidence type="ECO:0000313" key="2">
    <source>
        <dbReference type="EMBL" id="KAK7859231.1"/>
    </source>
</evidence>
<keyword evidence="1" id="KW-1133">Transmembrane helix</keyword>
<evidence type="ECO:0000256" key="1">
    <source>
        <dbReference type="SAM" id="Phobius"/>
    </source>
</evidence>
<name>A0AAW0M6Z2_QUESU</name>